<proteinExistence type="predicted"/>
<evidence type="ECO:0000256" key="1">
    <source>
        <dbReference type="SAM" id="MobiDB-lite"/>
    </source>
</evidence>
<feature type="region of interest" description="Disordered" evidence="1">
    <location>
        <begin position="62"/>
        <end position="86"/>
    </location>
</feature>
<feature type="compositionally biased region" description="Basic and acidic residues" evidence="1">
    <location>
        <begin position="68"/>
        <end position="84"/>
    </location>
</feature>
<name>A0A5J4V1Y5_9EUKA</name>
<evidence type="ECO:0000313" key="2">
    <source>
        <dbReference type="EMBL" id="KAA6376382.1"/>
    </source>
</evidence>
<dbReference type="AlphaFoldDB" id="A0A5J4V1Y5"/>
<protein>
    <submittedName>
        <fullName evidence="2">Uncharacterized protein</fullName>
    </submittedName>
</protein>
<gene>
    <name evidence="2" type="ORF">EZS28_028091</name>
</gene>
<reference evidence="2 3" key="1">
    <citation type="submission" date="2019-03" db="EMBL/GenBank/DDBJ databases">
        <title>Single cell metagenomics reveals metabolic interactions within the superorganism composed of flagellate Streblomastix strix and complex community of Bacteroidetes bacteria on its surface.</title>
        <authorList>
            <person name="Treitli S.C."/>
            <person name="Kolisko M."/>
            <person name="Husnik F."/>
            <person name="Keeling P."/>
            <person name="Hampl V."/>
        </authorList>
    </citation>
    <scope>NUCLEOTIDE SEQUENCE [LARGE SCALE GENOMIC DNA]</scope>
    <source>
        <strain evidence="2">ST1C</strain>
    </source>
</reference>
<evidence type="ECO:0000313" key="3">
    <source>
        <dbReference type="Proteomes" id="UP000324800"/>
    </source>
</evidence>
<dbReference type="Proteomes" id="UP000324800">
    <property type="component" value="Unassembled WGS sequence"/>
</dbReference>
<dbReference type="EMBL" id="SNRW01010565">
    <property type="protein sequence ID" value="KAA6376382.1"/>
    <property type="molecule type" value="Genomic_DNA"/>
</dbReference>
<organism evidence="2 3">
    <name type="scientific">Streblomastix strix</name>
    <dbReference type="NCBI Taxonomy" id="222440"/>
    <lineage>
        <taxon>Eukaryota</taxon>
        <taxon>Metamonada</taxon>
        <taxon>Preaxostyla</taxon>
        <taxon>Oxymonadida</taxon>
        <taxon>Streblomastigidae</taxon>
        <taxon>Streblomastix</taxon>
    </lineage>
</organism>
<comment type="caution">
    <text evidence="2">The sequence shown here is derived from an EMBL/GenBank/DDBJ whole genome shotgun (WGS) entry which is preliminary data.</text>
</comment>
<sequence length="126" mass="14826">MKGSDVYNKEFDMKSFRFEGKGFVCNFCSKHQKQKRRHKGSSINKRCEALRKDYLTDHLKSKTRKRNLKAERESRDSQFGKDTDEQQQLRIKALFSIIKIAHQVAHSEIPYHLILSLIALNIEISE</sequence>
<accession>A0A5J4V1Y5</accession>